<keyword evidence="5" id="KW-1185">Reference proteome</keyword>
<feature type="chain" id="PRO_5038070416" evidence="3">
    <location>
        <begin position="25"/>
        <end position="237"/>
    </location>
</feature>
<proteinExistence type="predicted"/>
<dbReference type="AlphaFoldDB" id="A0A914WZN2"/>
<keyword evidence="2" id="KW-0472">Membrane</keyword>
<evidence type="ECO:0000256" key="3">
    <source>
        <dbReference type="SAM" id="SignalP"/>
    </source>
</evidence>
<dbReference type="InterPro" id="IPR002619">
    <property type="entry name" value="CX"/>
</dbReference>
<feature type="compositionally biased region" description="Low complexity" evidence="1">
    <location>
        <begin position="45"/>
        <end position="57"/>
    </location>
</feature>
<dbReference type="WBParaSite" id="PSAMB.scaffold5732size11002.g27316.t1">
    <property type="protein sequence ID" value="PSAMB.scaffold5732size11002.g27316.t1"/>
    <property type="gene ID" value="PSAMB.scaffold5732size11002.g27316"/>
</dbReference>
<keyword evidence="3" id="KW-0732">Signal</keyword>
<feature type="domain" description="CX" evidence="4">
    <location>
        <begin position="112"/>
        <end position="171"/>
    </location>
</feature>
<evidence type="ECO:0000256" key="1">
    <source>
        <dbReference type="SAM" id="MobiDB-lite"/>
    </source>
</evidence>
<sequence length="237" mass="25427">MQLSASASTLLVIVLVVHVDLVRSRGGRGGGGGGGRVGGGGRGSSAGRSSGRGSSSGSRGGGFSTFSSRTGIGSVARSSSLKSAAAGHITYQAGKGIIKTPGTPFMWNIRPYYWGYNHYQYRSGYDMCSMPLINSTDDTFNDVFFDNDTRPEIIVWDCHASSEYCCGYECCPSENEPISIWAIIGLIVGAIILLPVLLWGAFYIWYLVADCNSGKKEENENRGKKVKNQNKLLSTHN</sequence>
<dbReference type="Proteomes" id="UP000887566">
    <property type="component" value="Unplaced"/>
</dbReference>
<feature type="region of interest" description="Disordered" evidence="1">
    <location>
        <begin position="27"/>
        <end position="65"/>
    </location>
</feature>
<feature type="region of interest" description="Disordered" evidence="1">
    <location>
        <begin position="215"/>
        <end position="237"/>
    </location>
</feature>
<keyword evidence="2" id="KW-0812">Transmembrane</keyword>
<protein>
    <submittedName>
        <fullName evidence="6">CX domain-containing protein</fullName>
    </submittedName>
</protein>
<reference evidence="6" key="1">
    <citation type="submission" date="2022-11" db="UniProtKB">
        <authorList>
            <consortium name="WormBaseParasite"/>
        </authorList>
    </citation>
    <scope>IDENTIFICATION</scope>
</reference>
<feature type="transmembrane region" description="Helical" evidence="2">
    <location>
        <begin position="180"/>
        <end position="206"/>
    </location>
</feature>
<evidence type="ECO:0000256" key="2">
    <source>
        <dbReference type="SAM" id="Phobius"/>
    </source>
</evidence>
<feature type="signal peptide" evidence="3">
    <location>
        <begin position="1"/>
        <end position="24"/>
    </location>
</feature>
<name>A0A914WZN2_9BILA</name>
<organism evidence="5 6">
    <name type="scientific">Plectus sambesii</name>
    <dbReference type="NCBI Taxonomy" id="2011161"/>
    <lineage>
        <taxon>Eukaryota</taxon>
        <taxon>Metazoa</taxon>
        <taxon>Ecdysozoa</taxon>
        <taxon>Nematoda</taxon>
        <taxon>Chromadorea</taxon>
        <taxon>Plectida</taxon>
        <taxon>Plectina</taxon>
        <taxon>Plectoidea</taxon>
        <taxon>Plectidae</taxon>
        <taxon>Plectus</taxon>
    </lineage>
</organism>
<keyword evidence="2" id="KW-1133">Transmembrane helix</keyword>
<evidence type="ECO:0000259" key="4">
    <source>
        <dbReference type="Pfam" id="PF01705"/>
    </source>
</evidence>
<evidence type="ECO:0000313" key="6">
    <source>
        <dbReference type="WBParaSite" id="PSAMB.scaffold5732size11002.g27316.t1"/>
    </source>
</evidence>
<accession>A0A914WZN2</accession>
<feature type="compositionally biased region" description="Gly residues" evidence="1">
    <location>
        <begin position="27"/>
        <end position="44"/>
    </location>
</feature>
<dbReference type="PANTHER" id="PTHR47520">
    <property type="entry name" value="CX DOMAIN-CONTAINING PROTEIN-RELATED"/>
    <property type="match status" value="1"/>
</dbReference>
<evidence type="ECO:0000313" key="5">
    <source>
        <dbReference type="Proteomes" id="UP000887566"/>
    </source>
</evidence>
<dbReference type="Pfam" id="PF01705">
    <property type="entry name" value="CX"/>
    <property type="match status" value="1"/>
</dbReference>